<organism evidence="3 4">
    <name type="scientific">Salibacter halophilus</name>
    <dbReference type="NCBI Taxonomy" id="1803916"/>
    <lineage>
        <taxon>Bacteria</taxon>
        <taxon>Pseudomonadati</taxon>
        <taxon>Bacteroidota</taxon>
        <taxon>Flavobacteriia</taxon>
        <taxon>Flavobacteriales</taxon>
        <taxon>Salibacteraceae</taxon>
        <taxon>Salibacter</taxon>
    </lineage>
</organism>
<dbReference type="PANTHER" id="PTHR10513:SF46">
    <property type="entry name" value="DEOXYGUANOSINE KINASE"/>
    <property type="match status" value="1"/>
</dbReference>
<keyword evidence="4" id="KW-1185">Reference proteome</keyword>
<feature type="binding site" evidence="1">
    <location>
        <begin position="10"/>
        <end position="18"/>
    </location>
    <ligand>
        <name>ATP</name>
        <dbReference type="ChEBI" id="CHEBI:30616"/>
    </ligand>
</feature>
<feature type="binding site" evidence="1">
    <location>
        <begin position="180"/>
        <end position="182"/>
    </location>
    <ligand>
        <name>ATP</name>
        <dbReference type="ChEBI" id="CHEBI:30616"/>
    </ligand>
</feature>
<dbReference type="GO" id="GO:0005524">
    <property type="term" value="F:ATP binding"/>
    <property type="evidence" value="ECO:0007669"/>
    <property type="project" value="UniProtKB-KW"/>
</dbReference>
<evidence type="ECO:0000259" key="2">
    <source>
        <dbReference type="Pfam" id="PF01712"/>
    </source>
</evidence>
<feature type="domain" description="Deoxynucleoside kinase" evidence="2">
    <location>
        <begin position="6"/>
        <end position="189"/>
    </location>
</feature>
<keyword evidence="1" id="KW-0067">ATP-binding</keyword>
<accession>A0A6N6M8K6</accession>
<dbReference type="InterPro" id="IPR031314">
    <property type="entry name" value="DNK_dom"/>
</dbReference>
<sequence length="209" mass="24767">MKYRYIAIEGIIGTGKTSLAQKFSSDLNGKLLLEEFDENPFLPLFYEEPQRYGFPVEMSFLAERYHQIKNKIQTKDLFQPIFSDYIFEKSLLFAHLNLSEDEYALYKQIFKIITSSLPAPEVTFFLYKKPEIALENIKKRGRSYEQNITIDYLDDLQSQYISFFKQKLDWRVVFIDSSKLDFVSNISDYKFLCSLLDREYDEGITRIIP</sequence>
<dbReference type="EMBL" id="WACR01000008">
    <property type="protein sequence ID" value="KAB1063447.1"/>
    <property type="molecule type" value="Genomic_DNA"/>
</dbReference>
<name>A0A6N6M8K6_9FLAO</name>
<dbReference type="PIRSF" id="PIRSF000705">
    <property type="entry name" value="DNK"/>
    <property type="match status" value="1"/>
</dbReference>
<dbReference type="PANTHER" id="PTHR10513">
    <property type="entry name" value="DEOXYNUCLEOSIDE KINASE"/>
    <property type="match status" value="1"/>
</dbReference>
<dbReference type="Proteomes" id="UP000435357">
    <property type="component" value="Unassembled WGS sequence"/>
</dbReference>
<keyword evidence="1" id="KW-0547">Nucleotide-binding</keyword>
<keyword evidence="3" id="KW-0418">Kinase</keyword>
<dbReference type="Gene3D" id="3.40.50.300">
    <property type="entry name" value="P-loop containing nucleotide triphosphate hydrolases"/>
    <property type="match status" value="1"/>
</dbReference>
<proteinExistence type="predicted"/>
<evidence type="ECO:0000313" key="3">
    <source>
        <dbReference type="EMBL" id="KAB1063447.1"/>
    </source>
</evidence>
<dbReference type="Pfam" id="PF01712">
    <property type="entry name" value="dNK"/>
    <property type="match status" value="1"/>
</dbReference>
<reference evidence="3 4" key="1">
    <citation type="submission" date="2019-09" db="EMBL/GenBank/DDBJ databases">
        <title>Genomes of Cryomorphaceae.</title>
        <authorList>
            <person name="Bowman J.P."/>
        </authorList>
    </citation>
    <scope>NUCLEOTIDE SEQUENCE [LARGE SCALE GENOMIC DNA]</scope>
    <source>
        <strain evidence="3 4">KCTC 52047</strain>
    </source>
</reference>
<evidence type="ECO:0000313" key="4">
    <source>
        <dbReference type="Proteomes" id="UP000435357"/>
    </source>
</evidence>
<dbReference type="OrthoDB" id="9776634at2"/>
<dbReference type="InterPro" id="IPR027417">
    <property type="entry name" value="P-loop_NTPase"/>
</dbReference>
<dbReference type="GO" id="GO:0019136">
    <property type="term" value="F:deoxynucleoside kinase activity"/>
    <property type="evidence" value="ECO:0007669"/>
    <property type="project" value="InterPro"/>
</dbReference>
<comment type="caution">
    <text evidence="3">The sequence shown here is derived from an EMBL/GenBank/DDBJ whole genome shotgun (WGS) entry which is preliminary data.</text>
</comment>
<dbReference type="GO" id="GO:0005737">
    <property type="term" value="C:cytoplasm"/>
    <property type="evidence" value="ECO:0007669"/>
    <property type="project" value="TreeGrafter"/>
</dbReference>
<protein>
    <submittedName>
        <fullName evidence="3">Deoxynucleoside kinase</fullName>
    </submittedName>
</protein>
<dbReference type="RefSeq" id="WP_151168909.1">
    <property type="nucleotide sequence ID" value="NZ_WACR01000008.1"/>
</dbReference>
<dbReference type="InterPro" id="IPR050566">
    <property type="entry name" value="Deoxyribonucleoside_kinase"/>
</dbReference>
<dbReference type="InterPro" id="IPR002624">
    <property type="entry name" value="DCK/DGK"/>
</dbReference>
<dbReference type="SUPFAM" id="SSF52540">
    <property type="entry name" value="P-loop containing nucleoside triphosphate hydrolases"/>
    <property type="match status" value="1"/>
</dbReference>
<dbReference type="AlphaFoldDB" id="A0A6N6M8K6"/>
<evidence type="ECO:0000256" key="1">
    <source>
        <dbReference type="PIRSR" id="PIRSR000705-3"/>
    </source>
</evidence>
<keyword evidence="3" id="KW-0808">Transferase</keyword>
<gene>
    <name evidence="3" type="ORF">F3059_10280</name>
</gene>